<name>A0A240C342_SERFI</name>
<feature type="transmembrane region" description="Helical" evidence="1">
    <location>
        <begin position="74"/>
        <end position="91"/>
    </location>
</feature>
<dbReference type="OrthoDB" id="6496911at2"/>
<accession>A0A240C342</accession>
<gene>
    <name evidence="2" type="ORF">SAMEA4384070_02785</name>
</gene>
<feature type="transmembrane region" description="Helical" evidence="1">
    <location>
        <begin position="20"/>
        <end position="39"/>
    </location>
</feature>
<proteinExistence type="predicted"/>
<reference evidence="2 3" key="1">
    <citation type="submission" date="2017-06" db="EMBL/GenBank/DDBJ databases">
        <authorList>
            <consortium name="Pathogen Informatics"/>
        </authorList>
    </citation>
    <scope>NUCLEOTIDE SEQUENCE [LARGE SCALE GENOMIC DNA]</scope>
    <source>
        <strain evidence="2 3">NCTC12148</strain>
    </source>
</reference>
<dbReference type="RefSeq" id="WP_061794520.1">
    <property type="nucleotide sequence ID" value="NZ_CABITV010000001.1"/>
</dbReference>
<dbReference type="EMBL" id="LT906479">
    <property type="protein sequence ID" value="SNW02437.1"/>
    <property type="molecule type" value="Genomic_DNA"/>
</dbReference>
<dbReference type="KEGG" id="sfj:SAMEA4384070_2785"/>
<sequence>MKSDDLSTPPSRKKLKVIYGWYIYAVYTLLIFNIYMAVYNLCVRHPFERPLLSLAHSLFIGAMLQQVLKKKVIFAWMMLAYFILMRLYYANLLHVEFDALSRGLVLILLTLLFTGTVAVGQLATPPLRQDWLAQLGWKQWIALLALAAVLTPLITTDYLA</sequence>
<keyword evidence="1" id="KW-1133">Transmembrane helix</keyword>
<feature type="transmembrane region" description="Helical" evidence="1">
    <location>
        <begin position="140"/>
        <end position="159"/>
    </location>
</feature>
<protein>
    <submittedName>
        <fullName evidence="2">Uncharacterized protein</fullName>
    </submittedName>
</protein>
<evidence type="ECO:0000313" key="2">
    <source>
        <dbReference type="EMBL" id="SNW02437.1"/>
    </source>
</evidence>
<organism evidence="2 3">
    <name type="scientific">Serratia ficaria</name>
    <dbReference type="NCBI Taxonomy" id="61651"/>
    <lineage>
        <taxon>Bacteria</taxon>
        <taxon>Pseudomonadati</taxon>
        <taxon>Pseudomonadota</taxon>
        <taxon>Gammaproteobacteria</taxon>
        <taxon>Enterobacterales</taxon>
        <taxon>Yersiniaceae</taxon>
        <taxon>Serratia</taxon>
    </lineage>
</organism>
<dbReference type="GeneID" id="75027932"/>
<dbReference type="AlphaFoldDB" id="A0A240C342"/>
<keyword evidence="1" id="KW-0472">Membrane</keyword>
<keyword evidence="3" id="KW-1185">Reference proteome</keyword>
<dbReference type="Proteomes" id="UP000215134">
    <property type="component" value="Chromosome 1"/>
</dbReference>
<keyword evidence="1" id="KW-0812">Transmembrane</keyword>
<evidence type="ECO:0000313" key="3">
    <source>
        <dbReference type="Proteomes" id="UP000215134"/>
    </source>
</evidence>
<evidence type="ECO:0000256" key="1">
    <source>
        <dbReference type="SAM" id="Phobius"/>
    </source>
</evidence>
<feature type="transmembrane region" description="Helical" evidence="1">
    <location>
        <begin position="103"/>
        <end position="120"/>
    </location>
</feature>